<name>A0A9Q3DZ93_9BASI</name>
<comment type="caution">
    <text evidence="1">The sequence shown here is derived from an EMBL/GenBank/DDBJ whole genome shotgun (WGS) entry which is preliminary data.</text>
</comment>
<keyword evidence="2" id="KW-1185">Reference proteome</keyword>
<dbReference type="OrthoDB" id="2507659at2759"/>
<organism evidence="1 2">
    <name type="scientific">Austropuccinia psidii MF-1</name>
    <dbReference type="NCBI Taxonomy" id="1389203"/>
    <lineage>
        <taxon>Eukaryota</taxon>
        <taxon>Fungi</taxon>
        <taxon>Dikarya</taxon>
        <taxon>Basidiomycota</taxon>
        <taxon>Pucciniomycotina</taxon>
        <taxon>Pucciniomycetes</taxon>
        <taxon>Pucciniales</taxon>
        <taxon>Sphaerophragmiaceae</taxon>
        <taxon>Austropuccinia</taxon>
    </lineage>
</organism>
<protein>
    <submittedName>
        <fullName evidence="1">Uncharacterized protein</fullName>
    </submittedName>
</protein>
<dbReference type="AlphaFoldDB" id="A0A9Q3DZ93"/>
<dbReference type="EMBL" id="AVOT02023199">
    <property type="protein sequence ID" value="MBW0513106.1"/>
    <property type="molecule type" value="Genomic_DNA"/>
</dbReference>
<reference evidence="1" key="1">
    <citation type="submission" date="2021-03" db="EMBL/GenBank/DDBJ databases">
        <title>Draft genome sequence of rust myrtle Austropuccinia psidii MF-1, a brazilian biotype.</title>
        <authorList>
            <person name="Quecine M.C."/>
            <person name="Pachon D.M.R."/>
            <person name="Bonatelli M.L."/>
            <person name="Correr F.H."/>
            <person name="Franceschini L.M."/>
            <person name="Leite T.F."/>
            <person name="Margarido G.R.A."/>
            <person name="Almeida C.A."/>
            <person name="Ferrarezi J.A."/>
            <person name="Labate C.A."/>
        </authorList>
    </citation>
    <scope>NUCLEOTIDE SEQUENCE</scope>
    <source>
        <strain evidence="1">MF-1</strain>
    </source>
</reference>
<evidence type="ECO:0000313" key="1">
    <source>
        <dbReference type="EMBL" id="MBW0513106.1"/>
    </source>
</evidence>
<sequence>MVNLDMMHNLILGILKDHANFKLCIPEAKSKIYFRSRRKSNEANSLDSDSMTSNSSLDQITLREASSLKRDTAKIINESLPTTSTQQNYFPIPTAHTQHPSSGSVEITSFDANYIPSELDISALSNHHIKGEALEHLQKIISDTIIPSSWTRVPHKMGSPSHGSLKAAEWALLYKVYIPFSMLSQQMSLDEHSFPNTQRKVHKSEELENELTKNTFQFISSIKIATSWTV</sequence>
<proteinExistence type="predicted"/>
<accession>A0A9Q3DZ93</accession>
<dbReference type="Proteomes" id="UP000765509">
    <property type="component" value="Unassembled WGS sequence"/>
</dbReference>
<gene>
    <name evidence="1" type="ORF">O181_052821</name>
</gene>
<evidence type="ECO:0000313" key="2">
    <source>
        <dbReference type="Proteomes" id="UP000765509"/>
    </source>
</evidence>